<dbReference type="EMBL" id="KN716217">
    <property type="protein sequence ID" value="KJH50025.1"/>
    <property type="molecule type" value="Genomic_DNA"/>
</dbReference>
<sequence length="295" mass="32202">MSVRQVLLSITVGRHCANIPHDSGLFDIGGTTFIYVVNGQGGGMAELKSITGDEPYTGVGNAPAPIPQPRGFWGRPRLVTLFAKYLHHSILLSGIILMALLTILEVTLAMVEVDTIVSQAPVIVPTKEDLDLQLFSFSHRSTLSAERSQIAEQVIKEPERIYDELFLSQIIVAFMEISGPHFMSTKAIKANHFNLKIKVYGLQPFDEILMRMIMESLPFDSPSRHFPINTRPNYDANANRGSFSSRLNPRTASAKTTNSFSSPSSNAPLSSGSVSLSSAVGGGFYKGKGNEMINK</sequence>
<proteinExistence type="predicted"/>
<gene>
    <name evidence="3" type="ORF">DICVIV_03826</name>
</gene>
<evidence type="ECO:0000313" key="3">
    <source>
        <dbReference type="EMBL" id="KJH50025.1"/>
    </source>
</evidence>
<protein>
    <submittedName>
        <fullName evidence="3">Uncharacterized protein</fullName>
    </submittedName>
</protein>
<keyword evidence="2" id="KW-0812">Transmembrane</keyword>
<keyword evidence="2" id="KW-1133">Transmembrane helix</keyword>
<feature type="transmembrane region" description="Helical" evidence="2">
    <location>
        <begin position="90"/>
        <end position="111"/>
    </location>
</feature>
<dbReference type="AlphaFoldDB" id="A0A0D8XZX5"/>
<accession>A0A0D8XZX5</accession>
<feature type="compositionally biased region" description="Low complexity" evidence="1">
    <location>
        <begin position="258"/>
        <end position="273"/>
    </location>
</feature>
<keyword evidence="2" id="KW-0472">Membrane</keyword>
<name>A0A0D8XZX5_DICVI</name>
<feature type="region of interest" description="Disordered" evidence="1">
    <location>
        <begin position="228"/>
        <end position="273"/>
    </location>
</feature>
<evidence type="ECO:0000256" key="2">
    <source>
        <dbReference type="SAM" id="Phobius"/>
    </source>
</evidence>
<reference evidence="3 4" key="1">
    <citation type="submission" date="2013-11" db="EMBL/GenBank/DDBJ databases">
        <title>Draft genome of the bovine lungworm Dictyocaulus viviparus.</title>
        <authorList>
            <person name="Mitreva M."/>
        </authorList>
    </citation>
    <scope>NUCLEOTIDE SEQUENCE [LARGE SCALE GENOMIC DNA]</scope>
    <source>
        <strain evidence="3 4">HannoverDv2000</strain>
    </source>
</reference>
<evidence type="ECO:0000313" key="4">
    <source>
        <dbReference type="Proteomes" id="UP000053766"/>
    </source>
</evidence>
<feature type="compositionally biased region" description="Polar residues" evidence="1">
    <location>
        <begin position="239"/>
        <end position="257"/>
    </location>
</feature>
<evidence type="ECO:0000256" key="1">
    <source>
        <dbReference type="SAM" id="MobiDB-lite"/>
    </source>
</evidence>
<organism evidence="3 4">
    <name type="scientific">Dictyocaulus viviparus</name>
    <name type="common">Bovine lungworm</name>
    <dbReference type="NCBI Taxonomy" id="29172"/>
    <lineage>
        <taxon>Eukaryota</taxon>
        <taxon>Metazoa</taxon>
        <taxon>Ecdysozoa</taxon>
        <taxon>Nematoda</taxon>
        <taxon>Chromadorea</taxon>
        <taxon>Rhabditida</taxon>
        <taxon>Rhabditina</taxon>
        <taxon>Rhabditomorpha</taxon>
        <taxon>Strongyloidea</taxon>
        <taxon>Metastrongylidae</taxon>
        <taxon>Dictyocaulus</taxon>
    </lineage>
</organism>
<reference evidence="4" key="2">
    <citation type="journal article" date="2016" name="Sci. Rep.">
        <title>Dictyocaulus viviparus genome, variome and transcriptome elucidate lungworm biology and support future intervention.</title>
        <authorList>
            <person name="McNulty S.N."/>
            <person name="Strube C."/>
            <person name="Rosa B.A."/>
            <person name="Martin J.C."/>
            <person name="Tyagi R."/>
            <person name="Choi Y.J."/>
            <person name="Wang Q."/>
            <person name="Hallsworth Pepin K."/>
            <person name="Zhang X."/>
            <person name="Ozersky P."/>
            <person name="Wilson R.K."/>
            <person name="Sternberg P.W."/>
            <person name="Gasser R.B."/>
            <person name="Mitreva M."/>
        </authorList>
    </citation>
    <scope>NUCLEOTIDE SEQUENCE [LARGE SCALE GENOMIC DNA]</scope>
    <source>
        <strain evidence="4">HannoverDv2000</strain>
    </source>
</reference>
<dbReference type="OrthoDB" id="5844444at2759"/>
<dbReference type="Proteomes" id="UP000053766">
    <property type="component" value="Unassembled WGS sequence"/>
</dbReference>
<keyword evidence="4" id="KW-1185">Reference proteome</keyword>